<comment type="similarity">
    <text evidence="4 19">Belongs to the CobS family.</text>
</comment>
<comment type="caution">
    <text evidence="20">The sequence shown here is derived from an EMBL/GenBank/DDBJ whole genome shotgun (WGS) entry which is preliminary data.</text>
</comment>
<dbReference type="EMBL" id="MKIE01000007">
    <property type="protein sequence ID" value="OHW61830.1"/>
    <property type="molecule type" value="Genomic_DNA"/>
</dbReference>
<feature type="transmembrane region" description="Helical" evidence="19">
    <location>
        <begin position="67"/>
        <end position="86"/>
    </location>
</feature>
<feature type="transmembrane region" description="Helical" evidence="19">
    <location>
        <begin position="183"/>
        <end position="207"/>
    </location>
</feature>
<dbReference type="PANTHER" id="PTHR34148">
    <property type="entry name" value="ADENOSYLCOBINAMIDE-GDP RIBAZOLETRANSFERASE"/>
    <property type="match status" value="1"/>
</dbReference>
<keyword evidence="8 19" id="KW-0169">Cobalamin biosynthesis</keyword>
<dbReference type="UniPathway" id="UPA00148">
    <property type="reaction ID" value="UER00238"/>
</dbReference>
<comment type="catalytic activity">
    <reaction evidence="17 19">
        <text>alpha-ribazole + adenosylcob(III)inamide-GDP = adenosylcob(III)alamin + GMP + H(+)</text>
        <dbReference type="Rhea" id="RHEA:16049"/>
        <dbReference type="ChEBI" id="CHEBI:10329"/>
        <dbReference type="ChEBI" id="CHEBI:15378"/>
        <dbReference type="ChEBI" id="CHEBI:18408"/>
        <dbReference type="ChEBI" id="CHEBI:58115"/>
        <dbReference type="ChEBI" id="CHEBI:60487"/>
        <dbReference type="EC" id="2.7.8.26"/>
    </reaction>
</comment>
<sequence>MNRLAIMVLFLTRIPLPFKVDYNEEEMAKGIKYMPLVGLLIGSLLYGLSYGMGIFEFDRGVVNVSVWLLYLGITGGLHIDGLADTFDGIYSNRDRDRVLEIMKDSHIGAFGVLGIIAVMGFGIVNSHYLPETAYLVFPIVGRSVSLLVSGRNIYARPDGMGKVFVDRCGNLEMAVGTISSSVVAAYFFGLPGLIGLLFSAAITLAMAKKVSSTVGGITGDTIGCSIELSQATFLFGLYSATKIMAFLS</sequence>
<reference evidence="20 21" key="1">
    <citation type="submission" date="2016-09" db="EMBL/GenBank/DDBJ databases">
        <title>Genome sequence of Eubacterium angustum.</title>
        <authorList>
            <person name="Poehlein A."/>
            <person name="Daniel R."/>
        </authorList>
    </citation>
    <scope>NUCLEOTIDE SEQUENCE [LARGE SCALE GENOMIC DNA]</scope>
    <source>
        <strain evidence="20 21">DSM 1989</strain>
    </source>
</reference>
<evidence type="ECO:0000256" key="10">
    <source>
        <dbReference type="ARBA" id="ARBA00022692"/>
    </source>
</evidence>
<dbReference type="GO" id="GO:0051073">
    <property type="term" value="F:adenosylcobinamide-GDP ribazoletransferase activity"/>
    <property type="evidence" value="ECO:0007669"/>
    <property type="project" value="UniProtKB-UniRule"/>
</dbReference>
<keyword evidence="12 19" id="KW-1133">Transmembrane helix</keyword>
<comment type="catalytic activity">
    <reaction evidence="18 19">
        <text>alpha-ribazole 5'-phosphate + adenosylcob(III)inamide-GDP = adenosylcob(III)alamin 5'-phosphate + GMP + H(+)</text>
        <dbReference type="Rhea" id="RHEA:23560"/>
        <dbReference type="ChEBI" id="CHEBI:15378"/>
        <dbReference type="ChEBI" id="CHEBI:57918"/>
        <dbReference type="ChEBI" id="CHEBI:58115"/>
        <dbReference type="ChEBI" id="CHEBI:60487"/>
        <dbReference type="ChEBI" id="CHEBI:60493"/>
        <dbReference type="EC" id="2.7.8.26"/>
    </reaction>
</comment>
<dbReference type="RefSeq" id="WP_084655863.1">
    <property type="nucleotide sequence ID" value="NZ_MKIE01000007.1"/>
</dbReference>
<keyword evidence="11 19" id="KW-0460">Magnesium</keyword>
<organism evidence="20 21">
    <name type="scientific">Andreesenia angusta</name>
    <dbReference type="NCBI Taxonomy" id="39480"/>
    <lineage>
        <taxon>Bacteria</taxon>
        <taxon>Bacillati</taxon>
        <taxon>Bacillota</taxon>
        <taxon>Tissierellia</taxon>
        <taxon>Tissierellales</taxon>
        <taxon>Gottschalkiaceae</taxon>
        <taxon>Andreesenia</taxon>
    </lineage>
</organism>
<evidence type="ECO:0000256" key="19">
    <source>
        <dbReference type="HAMAP-Rule" id="MF_00719"/>
    </source>
</evidence>
<evidence type="ECO:0000256" key="3">
    <source>
        <dbReference type="ARBA" id="ARBA00004663"/>
    </source>
</evidence>
<evidence type="ECO:0000256" key="7">
    <source>
        <dbReference type="ARBA" id="ARBA00022475"/>
    </source>
</evidence>
<evidence type="ECO:0000256" key="6">
    <source>
        <dbReference type="ARBA" id="ARBA00015850"/>
    </source>
</evidence>
<keyword evidence="21" id="KW-1185">Reference proteome</keyword>
<dbReference type="Pfam" id="PF02654">
    <property type="entry name" value="CobS"/>
    <property type="match status" value="1"/>
</dbReference>
<dbReference type="STRING" id="39480.EUAN_18330"/>
<keyword evidence="10 19" id="KW-0812">Transmembrane</keyword>
<comment type="function">
    <text evidence="14 19">Joins adenosylcobinamide-GDP and alpha-ribazole to generate adenosylcobalamin (Ado-cobalamin). Also synthesizes adenosylcobalamin 5'-phosphate from adenosylcobinamide-GDP and alpha-ribazole 5'-phosphate.</text>
</comment>
<feature type="transmembrane region" description="Helical" evidence="19">
    <location>
        <begin position="36"/>
        <end position="55"/>
    </location>
</feature>
<comment type="pathway">
    <text evidence="3 19">Cofactor biosynthesis; adenosylcobalamin biosynthesis; adenosylcobalamin from cob(II)yrinate a,c-diamide: step 7/7.</text>
</comment>
<dbReference type="InterPro" id="IPR003805">
    <property type="entry name" value="CobS"/>
</dbReference>
<keyword evidence="9 19" id="KW-0808">Transferase</keyword>
<evidence type="ECO:0000256" key="14">
    <source>
        <dbReference type="ARBA" id="ARBA00025228"/>
    </source>
</evidence>
<dbReference type="PANTHER" id="PTHR34148:SF1">
    <property type="entry name" value="ADENOSYLCOBINAMIDE-GDP RIBAZOLETRANSFERASE"/>
    <property type="match status" value="1"/>
</dbReference>
<evidence type="ECO:0000256" key="12">
    <source>
        <dbReference type="ARBA" id="ARBA00022989"/>
    </source>
</evidence>
<dbReference type="NCBIfam" id="TIGR00317">
    <property type="entry name" value="cobS"/>
    <property type="match status" value="1"/>
</dbReference>
<feature type="transmembrane region" description="Helical" evidence="19">
    <location>
        <begin position="107"/>
        <end position="128"/>
    </location>
</feature>
<evidence type="ECO:0000256" key="8">
    <source>
        <dbReference type="ARBA" id="ARBA00022573"/>
    </source>
</evidence>
<gene>
    <name evidence="19 20" type="primary">cobS</name>
    <name evidence="20" type="ORF">EUAN_18330</name>
</gene>
<evidence type="ECO:0000256" key="2">
    <source>
        <dbReference type="ARBA" id="ARBA00004651"/>
    </source>
</evidence>
<evidence type="ECO:0000256" key="4">
    <source>
        <dbReference type="ARBA" id="ARBA00010561"/>
    </source>
</evidence>
<evidence type="ECO:0000256" key="15">
    <source>
        <dbReference type="ARBA" id="ARBA00032605"/>
    </source>
</evidence>
<comment type="subcellular location">
    <subcellularLocation>
        <location evidence="2 19">Cell membrane</location>
        <topology evidence="2 19">Multi-pass membrane protein</topology>
    </subcellularLocation>
</comment>
<evidence type="ECO:0000256" key="13">
    <source>
        <dbReference type="ARBA" id="ARBA00023136"/>
    </source>
</evidence>
<evidence type="ECO:0000256" key="11">
    <source>
        <dbReference type="ARBA" id="ARBA00022842"/>
    </source>
</evidence>
<dbReference type="AlphaFoldDB" id="A0A1S1V613"/>
<evidence type="ECO:0000256" key="16">
    <source>
        <dbReference type="ARBA" id="ARBA00032853"/>
    </source>
</evidence>
<dbReference type="GO" id="GO:0008818">
    <property type="term" value="F:cobalamin 5'-phosphate synthase activity"/>
    <property type="evidence" value="ECO:0007669"/>
    <property type="project" value="UniProtKB-UniRule"/>
</dbReference>
<accession>A0A1S1V613</accession>
<evidence type="ECO:0000313" key="21">
    <source>
        <dbReference type="Proteomes" id="UP000180254"/>
    </source>
</evidence>
<comment type="cofactor">
    <cofactor evidence="1 19">
        <name>Mg(2+)</name>
        <dbReference type="ChEBI" id="CHEBI:18420"/>
    </cofactor>
</comment>
<evidence type="ECO:0000256" key="5">
    <source>
        <dbReference type="ARBA" id="ARBA00013200"/>
    </source>
</evidence>
<evidence type="ECO:0000256" key="1">
    <source>
        <dbReference type="ARBA" id="ARBA00001946"/>
    </source>
</evidence>
<evidence type="ECO:0000256" key="18">
    <source>
        <dbReference type="ARBA" id="ARBA00049504"/>
    </source>
</evidence>
<dbReference type="GO" id="GO:0009236">
    <property type="term" value="P:cobalamin biosynthetic process"/>
    <property type="evidence" value="ECO:0007669"/>
    <property type="project" value="UniProtKB-UniRule"/>
</dbReference>
<evidence type="ECO:0000256" key="17">
    <source>
        <dbReference type="ARBA" id="ARBA00048623"/>
    </source>
</evidence>
<evidence type="ECO:0000313" key="20">
    <source>
        <dbReference type="EMBL" id="OHW61830.1"/>
    </source>
</evidence>
<protein>
    <recommendedName>
        <fullName evidence="6 19">Adenosylcobinamide-GDP ribazoletransferase</fullName>
        <ecNumber evidence="5 19">2.7.8.26</ecNumber>
    </recommendedName>
    <alternativeName>
        <fullName evidence="16 19">Cobalamin synthase</fullName>
    </alternativeName>
    <alternativeName>
        <fullName evidence="15 19">Cobalamin-5'-phosphate synthase</fullName>
    </alternativeName>
</protein>
<keyword evidence="13 19" id="KW-0472">Membrane</keyword>
<dbReference type="OrthoDB" id="9794626at2"/>
<dbReference type="GO" id="GO:0005886">
    <property type="term" value="C:plasma membrane"/>
    <property type="evidence" value="ECO:0007669"/>
    <property type="project" value="UniProtKB-SubCell"/>
</dbReference>
<dbReference type="Proteomes" id="UP000180254">
    <property type="component" value="Unassembled WGS sequence"/>
</dbReference>
<proteinExistence type="inferred from homology"/>
<keyword evidence="7 19" id="KW-1003">Cell membrane</keyword>
<name>A0A1S1V613_9FIRM</name>
<dbReference type="EC" id="2.7.8.26" evidence="5 19"/>
<evidence type="ECO:0000256" key="9">
    <source>
        <dbReference type="ARBA" id="ARBA00022679"/>
    </source>
</evidence>
<dbReference type="HAMAP" id="MF_00719">
    <property type="entry name" value="CobS"/>
    <property type="match status" value="1"/>
</dbReference>